<evidence type="ECO:0000313" key="2">
    <source>
        <dbReference type="EMBL" id="KIW52588.1"/>
    </source>
</evidence>
<feature type="compositionally biased region" description="Polar residues" evidence="1">
    <location>
        <begin position="145"/>
        <end position="177"/>
    </location>
</feature>
<dbReference type="OrthoDB" id="4119250at2759"/>
<dbReference type="GeneID" id="25330126"/>
<accession>A0A0D2EB77</accession>
<protein>
    <submittedName>
        <fullName evidence="2">Uncharacterized protein</fullName>
    </submittedName>
</protein>
<evidence type="ECO:0000313" key="3">
    <source>
        <dbReference type="Proteomes" id="UP000054342"/>
    </source>
</evidence>
<dbReference type="HOGENOM" id="CLU_877267_0_0_1"/>
<sequence length="319" mass="35371">MEQRGGSDGFGLGYTPAMYRVNQQVRRAPGQSLEVPQVSISGQDNIPQTGPFDALLQHVDIGRYRDSVCQYLKVPSDLWFALFCCRVPSTAQTILSHHLMQVYGSLPAGLWQRLVALRSDPHFDYLQEDLVCMVSAIPVSQLHSRSGSDASPFDQSSPENIRSVGTIQPSPVQSPGDTTPWPVLDVAIQTQPSTTVAPVSTVRRHTNSRNPYSKEKGKGRAPDGQRYFCPEPGCPHPPFKNAGNYLIHMWRCHPEYPKRDPAFALRCMPSNEADETISNGNSAIVDDICEPSVAPDEGLSFGLFQETLQRPGRRFPPRR</sequence>
<proteinExistence type="predicted"/>
<dbReference type="RefSeq" id="XP_013313172.1">
    <property type="nucleotide sequence ID" value="XM_013457718.1"/>
</dbReference>
<evidence type="ECO:0000256" key="1">
    <source>
        <dbReference type="SAM" id="MobiDB-lite"/>
    </source>
</evidence>
<reference evidence="2 3" key="1">
    <citation type="submission" date="2015-01" db="EMBL/GenBank/DDBJ databases">
        <title>The Genome Sequence of Exophiala xenobiotica CBS118157.</title>
        <authorList>
            <consortium name="The Broad Institute Genomics Platform"/>
            <person name="Cuomo C."/>
            <person name="de Hoog S."/>
            <person name="Gorbushina A."/>
            <person name="Stielow B."/>
            <person name="Teixiera M."/>
            <person name="Abouelleil A."/>
            <person name="Chapman S.B."/>
            <person name="Priest M."/>
            <person name="Young S.K."/>
            <person name="Wortman J."/>
            <person name="Nusbaum C."/>
            <person name="Birren B."/>
        </authorList>
    </citation>
    <scope>NUCLEOTIDE SEQUENCE [LARGE SCALE GENOMIC DNA]</scope>
    <source>
        <strain evidence="2 3">CBS 118157</strain>
    </source>
</reference>
<gene>
    <name evidence="2" type="ORF">PV05_08218</name>
</gene>
<dbReference type="Proteomes" id="UP000054342">
    <property type="component" value="Unassembled WGS sequence"/>
</dbReference>
<organism evidence="2 3">
    <name type="scientific">Exophiala xenobiotica</name>
    <dbReference type="NCBI Taxonomy" id="348802"/>
    <lineage>
        <taxon>Eukaryota</taxon>
        <taxon>Fungi</taxon>
        <taxon>Dikarya</taxon>
        <taxon>Ascomycota</taxon>
        <taxon>Pezizomycotina</taxon>
        <taxon>Eurotiomycetes</taxon>
        <taxon>Chaetothyriomycetidae</taxon>
        <taxon>Chaetothyriales</taxon>
        <taxon>Herpotrichiellaceae</taxon>
        <taxon>Exophiala</taxon>
    </lineage>
</organism>
<dbReference type="AlphaFoldDB" id="A0A0D2EB77"/>
<feature type="region of interest" description="Disordered" evidence="1">
    <location>
        <begin position="145"/>
        <end position="179"/>
    </location>
</feature>
<feature type="compositionally biased region" description="Basic and acidic residues" evidence="1">
    <location>
        <begin position="212"/>
        <end position="223"/>
    </location>
</feature>
<dbReference type="EMBL" id="KN847321">
    <property type="protein sequence ID" value="KIW52588.1"/>
    <property type="molecule type" value="Genomic_DNA"/>
</dbReference>
<feature type="region of interest" description="Disordered" evidence="1">
    <location>
        <begin position="194"/>
        <end position="223"/>
    </location>
</feature>
<name>A0A0D2EB77_9EURO</name>
<keyword evidence="3" id="KW-1185">Reference proteome</keyword>